<dbReference type="InterPro" id="IPR044884">
    <property type="entry name" value="Ribosomal_mL55_sf"/>
</dbReference>
<reference evidence="1" key="2">
    <citation type="submission" date="2009-03" db="EMBL/GenBank/DDBJ databases">
        <authorList>
            <person name="Gang L."/>
        </authorList>
    </citation>
    <scope>NUCLEOTIDE SEQUENCE</scope>
    <source>
        <strain evidence="1">Anhui</strain>
    </source>
</reference>
<reference evidence="1" key="1">
    <citation type="journal article" date="2009" name="Nature">
        <title>The Schistosoma japonicum genome reveals features of host-parasite interplay.</title>
        <authorList>
            <person name="Liu F."/>
            <person name="Zhou Y."/>
            <person name="Wang Z.Q."/>
            <person name="Lu G."/>
            <person name="Zheng H."/>
            <person name="Brindley P.J."/>
            <person name="McManus D.P."/>
            <person name="Blair D."/>
            <person name="Zhang Q.H."/>
            <person name="Zhong Y."/>
            <person name="Wang S."/>
            <person name="Han Z.G."/>
            <person name="Chen Z."/>
        </authorList>
    </citation>
    <scope>NUCLEOTIDE SEQUENCE</scope>
    <source>
        <strain evidence="1">Anhui</strain>
    </source>
</reference>
<dbReference type="GO" id="GO:0003735">
    <property type="term" value="F:structural constituent of ribosome"/>
    <property type="evidence" value="ECO:0007669"/>
    <property type="project" value="InterPro"/>
</dbReference>
<dbReference type="EMBL" id="FN318455">
    <property type="protein sequence ID" value="CAX74184.1"/>
    <property type="molecule type" value="mRNA"/>
</dbReference>
<dbReference type="InterPro" id="IPR018615">
    <property type="entry name" value="Ribosomal_mL55"/>
</dbReference>
<dbReference type="Gene3D" id="6.20.130.20">
    <property type="entry name" value="Mitochondrial ribosomal protein L55"/>
    <property type="match status" value="1"/>
</dbReference>
<dbReference type="AlphaFoldDB" id="C1LHK6"/>
<dbReference type="PANTHER" id="PTHR34095">
    <property type="entry name" value="39S RIBOSOMAL PROTEIN L55, MITOCHONDRIAL"/>
    <property type="match status" value="1"/>
</dbReference>
<evidence type="ECO:0000313" key="1">
    <source>
        <dbReference type="EMBL" id="CAX74184.1"/>
    </source>
</evidence>
<dbReference type="GO" id="GO:0005762">
    <property type="term" value="C:mitochondrial large ribosomal subunit"/>
    <property type="evidence" value="ECO:0007669"/>
    <property type="project" value="InterPro"/>
</dbReference>
<dbReference type="PANTHER" id="PTHR34095:SF1">
    <property type="entry name" value="LARGE RIBOSOMAL SUBUNIT PROTEIN ML55"/>
    <property type="match status" value="1"/>
</dbReference>
<accession>C1LHK6</accession>
<dbReference type="Pfam" id="PF09776">
    <property type="entry name" value="Mitoc_L55"/>
    <property type="match status" value="1"/>
</dbReference>
<dbReference type="GO" id="GO:0006412">
    <property type="term" value="P:translation"/>
    <property type="evidence" value="ECO:0007669"/>
    <property type="project" value="TreeGrafter"/>
</dbReference>
<dbReference type="EMBL" id="FN318454">
    <property type="protein sequence ID" value="CAX74183.1"/>
    <property type="molecule type" value="mRNA"/>
</dbReference>
<protein>
    <recommendedName>
        <fullName evidence="2">39S ribosomal protein L55</fullName>
    </recommendedName>
</protein>
<proteinExistence type="evidence at transcript level"/>
<organism evidence="1">
    <name type="scientific">Schistosoma japonicum</name>
    <name type="common">Blood fluke</name>
    <dbReference type="NCBI Taxonomy" id="6182"/>
    <lineage>
        <taxon>Eukaryota</taxon>
        <taxon>Metazoa</taxon>
        <taxon>Spiralia</taxon>
        <taxon>Lophotrochozoa</taxon>
        <taxon>Platyhelminthes</taxon>
        <taxon>Trematoda</taxon>
        <taxon>Digenea</taxon>
        <taxon>Strigeidida</taxon>
        <taxon>Schistosomatoidea</taxon>
        <taxon>Schistosomatidae</taxon>
        <taxon>Schistosoma</taxon>
    </lineage>
</organism>
<name>C1LHK6_SCHJA</name>
<sequence>MFSWTGLLEKSNFYSLALPFRCNANRAIMCRINRRIYGRTYPVDLVYPNGGFIRIRFHEPRVILQIPVDLDNCSPEERQKRFLRRHPRSKLTLQEQLEDTFDQEAYDFLLRKK</sequence>
<evidence type="ECO:0008006" key="2">
    <source>
        <dbReference type="Google" id="ProtNLM"/>
    </source>
</evidence>